<evidence type="ECO:0000256" key="2">
    <source>
        <dbReference type="ARBA" id="ARBA00009533"/>
    </source>
</evidence>
<dbReference type="Pfam" id="PF00282">
    <property type="entry name" value="Pyridoxal_deC"/>
    <property type="match status" value="1"/>
</dbReference>
<dbReference type="InterPro" id="IPR010977">
    <property type="entry name" value="Aromatic_deC"/>
</dbReference>
<dbReference type="Proteomes" id="UP000054498">
    <property type="component" value="Unassembled WGS sequence"/>
</dbReference>
<dbReference type="KEGG" id="mng:MNEG_7682"/>
<evidence type="ECO:0000256" key="5">
    <source>
        <dbReference type="ARBA" id="ARBA00023239"/>
    </source>
</evidence>
<dbReference type="EC" id="4.1.1.28" evidence="8"/>
<dbReference type="GO" id="GO:0006520">
    <property type="term" value="P:amino acid metabolic process"/>
    <property type="evidence" value="ECO:0007669"/>
    <property type="project" value="InterPro"/>
</dbReference>
<gene>
    <name evidence="8" type="ORF">MNEG_7682</name>
</gene>
<dbReference type="PANTHER" id="PTHR11999:SF70">
    <property type="entry name" value="MIP05841P"/>
    <property type="match status" value="1"/>
</dbReference>
<dbReference type="EMBL" id="KK101602">
    <property type="protein sequence ID" value="KIZ00281.1"/>
    <property type="molecule type" value="Genomic_DNA"/>
</dbReference>
<comment type="similarity">
    <text evidence="2 7">Belongs to the group II decarboxylase family.</text>
</comment>
<evidence type="ECO:0000256" key="6">
    <source>
        <dbReference type="PIRSR" id="PIRSR602129-50"/>
    </source>
</evidence>
<keyword evidence="3" id="KW-0210">Decarboxylase</keyword>
<accession>A0A0D2N226</accession>
<dbReference type="GO" id="GO:0030170">
    <property type="term" value="F:pyridoxal phosphate binding"/>
    <property type="evidence" value="ECO:0007669"/>
    <property type="project" value="InterPro"/>
</dbReference>
<dbReference type="GO" id="GO:0019752">
    <property type="term" value="P:carboxylic acid metabolic process"/>
    <property type="evidence" value="ECO:0007669"/>
    <property type="project" value="InterPro"/>
</dbReference>
<feature type="modified residue" description="N6-(pyridoxal phosphate)lysine" evidence="6">
    <location>
        <position position="107"/>
    </location>
</feature>
<dbReference type="AlphaFoldDB" id="A0A0D2N226"/>
<dbReference type="Gene3D" id="3.90.1150.10">
    <property type="entry name" value="Aspartate Aminotransferase, domain 1"/>
    <property type="match status" value="1"/>
</dbReference>
<dbReference type="InterPro" id="IPR015421">
    <property type="entry name" value="PyrdxlP-dep_Trfase_major"/>
</dbReference>
<dbReference type="SUPFAM" id="SSF53383">
    <property type="entry name" value="PLP-dependent transferases"/>
    <property type="match status" value="1"/>
</dbReference>
<evidence type="ECO:0000313" key="8">
    <source>
        <dbReference type="EMBL" id="KIZ00281.1"/>
    </source>
</evidence>
<protein>
    <submittedName>
        <fullName evidence="8">Aromatic-L-amino-acid decarboxylase</fullName>
        <ecNumber evidence="8">4.1.1.28</ecNumber>
    </submittedName>
</protein>
<dbReference type="InterPro" id="IPR015424">
    <property type="entry name" value="PyrdxlP-dep_Trfase"/>
</dbReference>
<proteinExistence type="inferred from homology"/>
<dbReference type="GO" id="GO:0005737">
    <property type="term" value="C:cytoplasm"/>
    <property type="evidence" value="ECO:0007669"/>
    <property type="project" value="TreeGrafter"/>
</dbReference>
<evidence type="ECO:0000313" key="9">
    <source>
        <dbReference type="Proteomes" id="UP000054498"/>
    </source>
</evidence>
<dbReference type="GO" id="GO:0004058">
    <property type="term" value="F:aromatic-L-amino-acid decarboxylase activity"/>
    <property type="evidence" value="ECO:0007669"/>
    <property type="project" value="UniProtKB-EC"/>
</dbReference>
<evidence type="ECO:0000256" key="4">
    <source>
        <dbReference type="ARBA" id="ARBA00022898"/>
    </source>
</evidence>
<dbReference type="RefSeq" id="XP_013899300.1">
    <property type="nucleotide sequence ID" value="XM_014043846.1"/>
</dbReference>
<sequence>MVLGLAHIRALPTSAASDWALRHEDLEAAISEDKAKGLIPFFACASVGTTSSCAVDPVPEIAKVCARHGLWTHVDAAYAGCAAICPEHRSLFAGLEAVDSFQFNPHKWLVTTFDCCAMWVADAGALKEALSLTPIYLRTPANGLDYKDWQVPLGRRFRALKLWMVLRMYGAEKLRALIRHHCAMAAWLADQVRADPRFEVVAPPRLGLVCFRLRDATNATNAQLAAAVNATGKMFLVATELDGRTTLRLVVGSPQTQPRHVSAAWDLIREQAAALLQQELTGAATAATVAARAG</sequence>
<dbReference type="PRINTS" id="PR00800">
    <property type="entry name" value="YHDCRBOXLASE"/>
</dbReference>
<name>A0A0D2N226_9CHLO</name>
<comment type="cofactor">
    <cofactor evidence="1 6 7">
        <name>pyridoxal 5'-phosphate</name>
        <dbReference type="ChEBI" id="CHEBI:597326"/>
    </cofactor>
</comment>
<dbReference type="GeneID" id="25740558"/>
<reference evidence="8 9" key="1">
    <citation type="journal article" date="2013" name="BMC Genomics">
        <title>Reconstruction of the lipid metabolism for the microalga Monoraphidium neglectum from its genome sequence reveals characteristics suitable for biofuel production.</title>
        <authorList>
            <person name="Bogen C."/>
            <person name="Al-Dilaimi A."/>
            <person name="Albersmeier A."/>
            <person name="Wichmann J."/>
            <person name="Grundmann M."/>
            <person name="Rupp O."/>
            <person name="Lauersen K.J."/>
            <person name="Blifernez-Klassen O."/>
            <person name="Kalinowski J."/>
            <person name="Goesmann A."/>
            <person name="Mussgnug J.H."/>
            <person name="Kruse O."/>
        </authorList>
    </citation>
    <scope>NUCLEOTIDE SEQUENCE [LARGE SCALE GENOMIC DNA]</scope>
    <source>
        <strain evidence="8 9">SAG 48.87</strain>
    </source>
</reference>
<keyword evidence="9" id="KW-1185">Reference proteome</keyword>
<keyword evidence="4 6" id="KW-0663">Pyridoxal phosphate</keyword>
<dbReference type="InterPro" id="IPR015422">
    <property type="entry name" value="PyrdxlP-dep_Trfase_small"/>
</dbReference>
<evidence type="ECO:0000256" key="7">
    <source>
        <dbReference type="RuleBase" id="RU000382"/>
    </source>
</evidence>
<organism evidence="8 9">
    <name type="scientific">Monoraphidium neglectum</name>
    <dbReference type="NCBI Taxonomy" id="145388"/>
    <lineage>
        <taxon>Eukaryota</taxon>
        <taxon>Viridiplantae</taxon>
        <taxon>Chlorophyta</taxon>
        <taxon>core chlorophytes</taxon>
        <taxon>Chlorophyceae</taxon>
        <taxon>CS clade</taxon>
        <taxon>Sphaeropleales</taxon>
        <taxon>Selenastraceae</taxon>
        <taxon>Monoraphidium</taxon>
    </lineage>
</organism>
<evidence type="ECO:0000256" key="1">
    <source>
        <dbReference type="ARBA" id="ARBA00001933"/>
    </source>
</evidence>
<dbReference type="OrthoDB" id="639767at2759"/>
<evidence type="ECO:0000256" key="3">
    <source>
        <dbReference type="ARBA" id="ARBA00022793"/>
    </source>
</evidence>
<keyword evidence="5 7" id="KW-0456">Lyase</keyword>
<dbReference type="PANTHER" id="PTHR11999">
    <property type="entry name" value="GROUP II PYRIDOXAL-5-PHOSPHATE DECARBOXYLASE"/>
    <property type="match status" value="1"/>
</dbReference>
<dbReference type="InterPro" id="IPR002129">
    <property type="entry name" value="PyrdxlP-dep_de-COase"/>
</dbReference>
<dbReference type="Gene3D" id="3.40.640.10">
    <property type="entry name" value="Type I PLP-dependent aspartate aminotransferase-like (Major domain)"/>
    <property type="match status" value="1"/>
</dbReference>
<dbReference type="STRING" id="145388.A0A0D2N226"/>